<dbReference type="InterPro" id="IPR000644">
    <property type="entry name" value="CBS_dom"/>
</dbReference>
<dbReference type="InterPro" id="IPR046342">
    <property type="entry name" value="CBS_dom_sf"/>
</dbReference>
<protein>
    <recommendedName>
        <fullName evidence="2">CBS domain-containing protein</fullName>
    </recommendedName>
</protein>
<dbReference type="PROSITE" id="PS51371">
    <property type="entry name" value="CBS"/>
    <property type="match status" value="1"/>
</dbReference>
<dbReference type="SUPFAM" id="SSF54631">
    <property type="entry name" value="CBS-domain pair"/>
    <property type="match status" value="1"/>
</dbReference>
<feature type="domain" description="CBS" evidence="2">
    <location>
        <begin position="1"/>
        <end position="62"/>
    </location>
</feature>
<evidence type="ECO:0000313" key="3">
    <source>
        <dbReference type="EMBL" id="BBO81853.1"/>
    </source>
</evidence>
<evidence type="ECO:0000259" key="2">
    <source>
        <dbReference type="PROSITE" id="PS51371"/>
    </source>
</evidence>
<sequence>MDASPLIVPAQMNIDEAAVLAMQREDENIYDHLVVTDEQGIFIGIVPVHAILSRLASLEKDRAKELSAGNRVLEPV</sequence>
<accession>A0A5K7ZRJ6</accession>
<dbReference type="KEGG" id="dov:DSCO28_24190"/>
<name>A0A5K7ZRJ6_9BACT</name>
<dbReference type="Gene3D" id="3.10.580.10">
    <property type="entry name" value="CBS-domain"/>
    <property type="match status" value="1"/>
</dbReference>
<dbReference type="Pfam" id="PF00571">
    <property type="entry name" value="CBS"/>
    <property type="match status" value="1"/>
</dbReference>
<organism evidence="3 4">
    <name type="scientific">Desulfosarcina ovata subsp. sediminis</name>
    <dbReference type="NCBI Taxonomy" id="885957"/>
    <lineage>
        <taxon>Bacteria</taxon>
        <taxon>Pseudomonadati</taxon>
        <taxon>Thermodesulfobacteriota</taxon>
        <taxon>Desulfobacteria</taxon>
        <taxon>Desulfobacterales</taxon>
        <taxon>Desulfosarcinaceae</taxon>
        <taxon>Desulfosarcina</taxon>
    </lineage>
</organism>
<dbReference type="EMBL" id="AP021876">
    <property type="protein sequence ID" value="BBO81853.1"/>
    <property type="molecule type" value="Genomic_DNA"/>
</dbReference>
<proteinExistence type="predicted"/>
<evidence type="ECO:0000256" key="1">
    <source>
        <dbReference type="PROSITE-ProRule" id="PRU00703"/>
    </source>
</evidence>
<evidence type="ECO:0000313" key="4">
    <source>
        <dbReference type="Proteomes" id="UP000425960"/>
    </source>
</evidence>
<gene>
    <name evidence="3" type="ORF">DSCO28_24190</name>
</gene>
<dbReference type="AlphaFoldDB" id="A0A5K7ZRJ6"/>
<keyword evidence="1" id="KW-0129">CBS domain</keyword>
<dbReference type="Proteomes" id="UP000425960">
    <property type="component" value="Chromosome"/>
</dbReference>
<reference evidence="3 4" key="1">
    <citation type="submission" date="2019-11" db="EMBL/GenBank/DDBJ databases">
        <title>Comparative genomics of hydrocarbon-degrading Desulfosarcina strains.</title>
        <authorList>
            <person name="Watanabe M."/>
            <person name="Kojima H."/>
            <person name="Fukui M."/>
        </authorList>
    </citation>
    <scope>NUCLEOTIDE SEQUENCE [LARGE SCALE GENOMIC DNA]</scope>
    <source>
        <strain evidence="3 4">28bB2T</strain>
    </source>
</reference>